<reference evidence="2" key="2">
    <citation type="submission" date="2021-01" db="EMBL/GenBank/DDBJ databases">
        <authorList>
            <person name="Schikora-Tamarit M.A."/>
        </authorList>
    </citation>
    <scope>NUCLEOTIDE SEQUENCE</scope>
    <source>
        <strain evidence="2">CBS6075</strain>
    </source>
</reference>
<keyword evidence="3" id="KW-1185">Reference proteome</keyword>
<accession>A0A9P8PG31</accession>
<feature type="compositionally biased region" description="Low complexity" evidence="1">
    <location>
        <begin position="57"/>
        <end position="71"/>
    </location>
</feature>
<evidence type="ECO:0000313" key="2">
    <source>
        <dbReference type="EMBL" id="KAH3670980.1"/>
    </source>
</evidence>
<feature type="region of interest" description="Disordered" evidence="1">
    <location>
        <begin position="112"/>
        <end position="145"/>
    </location>
</feature>
<comment type="caution">
    <text evidence="2">The sequence shown here is derived from an EMBL/GenBank/DDBJ whole genome shotgun (WGS) entry which is preliminary data.</text>
</comment>
<protein>
    <submittedName>
        <fullName evidence="2">Uncharacterized protein</fullName>
    </submittedName>
</protein>
<dbReference type="EMBL" id="JAEUBE010000084">
    <property type="protein sequence ID" value="KAH3670980.1"/>
    <property type="molecule type" value="Genomic_DNA"/>
</dbReference>
<feature type="compositionally biased region" description="Basic and acidic residues" evidence="1">
    <location>
        <begin position="112"/>
        <end position="133"/>
    </location>
</feature>
<feature type="region of interest" description="Disordered" evidence="1">
    <location>
        <begin position="29"/>
        <end position="80"/>
    </location>
</feature>
<dbReference type="OrthoDB" id="3984821at2759"/>
<dbReference type="GeneID" id="70232659"/>
<name>A0A9P8PG31_9ASCO</name>
<dbReference type="RefSeq" id="XP_046064348.1">
    <property type="nucleotide sequence ID" value="XM_046208259.1"/>
</dbReference>
<evidence type="ECO:0000256" key="1">
    <source>
        <dbReference type="SAM" id="MobiDB-lite"/>
    </source>
</evidence>
<reference evidence="2" key="1">
    <citation type="journal article" date="2021" name="Open Biol.">
        <title>Shared evolutionary footprints suggest mitochondrial oxidative damage underlies multiple complex I losses in fungi.</title>
        <authorList>
            <person name="Schikora-Tamarit M.A."/>
            <person name="Marcet-Houben M."/>
            <person name="Nosek J."/>
            <person name="Gabaldon T."/>
        </authorList>
    </citation>
    <scope>NUCLEOTIDE SEQUENCE</scope>
    <source>
        <strain evidence="2">CBS6075</strain>
    </source>
</reference>
<dbReference type="Proteomes" id="UP000769157">
    <property type="component" value="Unassembled WGS sequence"/>
</dbReference>
<organism evidence="2 3">
    <name type="scientific">Ogataea philodendri</name>
    <dbReference type="NCBI Taxonomy" id="1378263"/>
    <lineage>
        <taxon>Eukaryota</taxon>
        <taxon>Fungi</taxon>
        <taxon>Dikarya</taxon>
        <taxon>Ascomycota</taxon>
        <taxon>Saccharomycotina</taxon>
        <taxon>Pichiomycetes</taxon>
        <taxon>Pichiales</taxon>
        <taxon>Pichiaceae</taxon>
        <taxon>Ogataea</taxon>
    </lineage>
</organism>
<proteinExistence type="predicted"/>
<dbReference type="AlphaFoldDB" id="A0A9P8PG31"/>
<evidence type="ECO:0000313" key="3">
    <source>
        <dbReference type="Proteomes" id="UP000769157"/>
    </source>
</evidence>
<sequence>MKTRGEAEEPSCLPCNRFAPTMNNKRVKLPKLDLSPVTMSDAGPSFARSSLEPGLEPSAQSLSDSSSDSPLKTPQTEEYEYSGYVQDGSFLRRESAQSINLANMWSLGYESDQAKSQRRSDSHTQQHVPDSHDTFTPTNETAPEEYNFTRNQIKKMIREIHGVKDPSLDVPAPLLGDKDTINVLAQLPSWKLKSLNQMKIIQWYCCQCGKSYGDLNHFVIKEDHLEKNDLYWDASVDQLLGQTINRFDCVRCSHMMCPYCIKARLSDLLNR</sequence>
<gene>
    <name evidence="2" type="ORF">OGAPHI_000691</name>
</gene>